<name>A0AAV1DQD8_OLDCO</name>
<dbReference type="EMBL" id="OX459123">
    <property type="protein sequence ID" value="CAI9108913.1"/>
    <property type="molecule type" value="Genomic_DNA"/>
</dbReference>
<sequence>MDLVVPDSKCRKTRTFPVIAHWTSDDVNKRAEHERKGNWFRSGIIHEQPIAPTPIPKPIPEQQQTVKELDLAERFQDIMINEMGPVILKLGTLFEEAKSAGISSQSELARLFFNNTKRINNMVVDTAKEPENVDGKQRNEGQQQPAEHDKDASKSSKPVNKQQEKGDDDVISSQPNWSLGLTQMKIEGLTAVEKENLDSVLQGATSIFSTPKKVIDSIGDNPNQQSVREEKIKEYIDSQTLFEMPGEDKEPRIEYIFVPRHNIKSMIPRVQISNEVVDAWADHMNHLAARARTKYPNIYFSSMILQQMPTDINKMPLETCYVNAIYRIGYELRCQKINNKKFDNANQRQKDTHKNKLDQLRIKYLAELLTSGVNTKSMTITEGIKELHAARNT</sequence>
<reference evidence="2" key="1">
    <citation type="submission" date="2023-03" db="EMBL/GenBank/DDBJ databases">
        <authorList>
            <person name="Julca I."/>
        </authorList>
    </citation>
    <scope>NUCLEOTIDE SEQUENCE</scope>
</reference>
<feature type="region of interest" description="Disordered" evidence="1">
    <location>
        <begin position="128"/>
        <end position="176"/>
    </location>
</feature>
<organism evidence="2 3">
    <name type="scientific">Oldenlandia corymbosa var. corymbosa</name>
    <dbReference type="NCBI Taxonomy" id="529605"/>
    <lineage>
        <taxon>Eukaryota</taxon>
        <taxon>Viridiplantae</taxon>
        <taxon>Streptophyta</taxon>
        <taxon>Embryophyta</taxon>
        <taxon>Tracheophyta</taxon>
        <taxon>Spermatophyta</taxon>
        <taxon>Magnoliopsida</taxon>
        <taxon>eudicotyledons</taxon>
        <taxon>Gunneridae</taxon>
        <taxon>Pentapetalae</taxon>
        <taxon>asterids</taxon>
        <taxon>lamiids</taxon>
        <taxon>Gentianales</taxon>
        <taxon>Rubiaceae</taxon>
        <taxon>Rubioideae</taxon>
        <taxon>Spermacoceae</taxon>
        <taxon>Hedyotis-Oldenlandia complex</taxon>
        <taxon>Oldenlandia</taxon>
    </lineage>
</organism>
<gene>
    <name evidence="2" type="ORF">OLC1_LOCUS16906</name>
</gene>
<evidence type="ECO:0000313" key="3">
    <source>
        <dbReference type="Proteomes" id="UP001161247"/>
    </source>
</evidence>
<accession>A0AAV1DQD8</accession>
<evidence type="ECO:0000256" key="1">
    <source>
        <dbReference type="SAM" id="MobiDB-lite"/>
    </source>
</evidence>
<dbReference type="Proteomes" id="UP001161247">
    <property type="component" value="Chromosome 6"/>
</dbReference>
<proteinExistence type="predicted"/>
<keyword evidence="3" id="KW-1185">Reference proteome</keyword>
<feature type="compositionally biased region" description="Basic and acidic residues" evidence="1">
    <location>
        <begin position="128"/>
        <end position="139"/>
    </location>
</feature>
<evidence type="ECO:0000313" key="2">
    <source>
        <dbReference type="EMBL" id="CAI9108913.1"/>
    </source>
</evidence>
<protein>
    <submittedName>
        <fullName evidence="2">OLC1v1008619C1</fullName>
    </submittedName>
</protein>
<dbReference type="AlphaFoldDB" id="A0AAV1DQD8"/>